<name>A0A649VUN6_9CAUD</name>
<proteinExistence type="predicted"/>
<accession>A0A649VUN6</accession>
<reference evidence="2 3" key="1">
    <citation type="submission" date="2019-10" db="EMBL/GenBank/DDBJ databases">
        <authorList>
            <person name="Zack K.M."/>
            <person name="Garlena R.A."/>
            <person name="Russell D.A."/>
            <person name="Pope W.H."/>
            <person name="Jacobs-Sera D."/>
            <person name="Hatfull G.F."/>
        </authorList>
    </citation>
    <scope>NUCLEOTIDE SEQUENCE [LARGE SCALE GENOMIC DNA]</scope>
</reference>
<dbReference type="GeneID" id="80005674"/>
<dbReference type="Proteomes" id="UP000422411">
    <property type="component" value="Segment"/>
</dbReference>
<feature type="region of interest" description="Disordered" evidence="1">
    <location>
        <begin position="1"/>
        <end position="22"/>
    </location>
</feature>
<keyword evidence="3" id="KW-1185">Reference proteome</keyword>
<sequence length="163" mass="16641">MKISVKSSSGGGMFGGGPSSEVTIEAADYDSGAATVVALALLAQNGIGEFPTGDGDDETVGTTSESTGDDVPAAGWKDDDASANWQAGDQKPDPGQRESNPGDAVLIRWHGDESERLFIDSGVAWVSPAVAGLYGEPMTVEYAATDISVEVVGHARSHRDGGA</sequence>
<feature type="region of interest" description="Disordered" evidence="1">
    <location>
        <begin position="47"/>
        <end position="103"/>
    </location>
</feature>
<evidence type="ECO:0000256" key="1">
    <source>
        <dbReference type="SAM" id="MobiDB-lite"/>
    </source>
</evidence>
<protein>
    <submittedName>
        <fullName evidence="2">Uncharacterized protein</fullName>
    </submittedName>
</protein>
<evidence type="ECO:0000313" key="3">
    <source>
        <dbReference type="Proteomes" id="UP000422411"/>
    </source>
</evidence>
<dbReference type="KEGG" id="vg:80005674"/>
<dbReference type="EMBL" id="MN586042">
    <property type="protein sequence ID" value="QGJ95283.1"/>
    <property type="molecule type" value="Genomic_DNA"/>
</dbReference>
<organism evidence="2 3">
    <name type="scientific">Microbacterium phage Jayden</name>
    <dbReference type="NCBI Taxonomy" id="2656550"/>
    <lineage>
        <taxon>Viruses</taxon>
        <taxon>Duplodnaviria</taxon>
        <taxon>Heunggongvirae</taxon>
        <taxon>Uroviricota</taxon>
        <taxon>Caudoviricetes</taxon>
        <taxon>Hodgkinviridae</taxon>
        <taxon>Metamorphoovirus</taxon>
        <taxon>Metamorphoovirus jayden</taxon>
    </lineage>
</organism>
<gene>
    <name evidence="2" type="primary">64</name>
    <name evidence="2" type="ORF">PBI_JAYDEN_64</name>
</gene>
<evidence type="ECO:0000313" key="2">
    <source>
        <dbReference type="EMBL" id="QGJ95283.1"/>
    </source>
</evidence>
<dbReference type="RefSeq" id="YP_010752000.1">
    <property type="nucleotide sequence ID" value="NC_073375.1"/>
</dbReference>
<feature type="compositionally biased region" description="Gly residues" evidence="1">
    <location>
        <begin position="9"/>
        <end position="18"/>
    </location>
</feature>